<keyword evidence="1" id="KW-0677">Repeat</keyword>
<dbReference type="RefSeq" id="WP_169365282.1">
    <property type="nucleotide sequence ID" value="NZ_JAAVJL010000003.1"/>
</dbReference>
<dbReference type="Proteomes" id="UP000738376">
    <property type="component" value="Unassembled WGS sequence"/>
</dbReference>
<dbReference type="Pfam" id="PF13414">
    <property type="entry name" value="TPR_11"/>
    <property type="match status" value="1"/>
</dbReference>
<evidence type="ECO:0000313" key="7">
    <source>
        <dbReference type="Proteomes" id="UP000738376"/>
    </source>
</evidence>
<comment type="caution">
    <text evidence="6">The sequence shown here is derived from an EMBL/GenBank/DDBJ whole genome shotgun (WGS) entry which is preliminary data.</text>
</comment>
<dbReference type="EMBL" id="JAAVJL010000003">
    <property type="protein sequence ID" value="NMF60312.1"/>
    <property type="molecule type" value="Genomic_DNA"/>
</dbReference>
<dbReference type="PROSITE" id="PS50005">
    <property type="entry name" value="TPR"/>
    <property type="match status" value="2"/>
</dbReference>
<evidence type="ECO:0000256" key="5">
    <source>
        <dbReference type="SAM" id="SignalP"/>
    </source>
</evidence>
<evidence type="ECO:0000313" key="6">
    <source>
        <dbReference type="EMBL" id="NMF60312.1"/>
    </source>
</evidence>
<dbReference type="InterPro" id="IPR011990">
    <property type="entry name" value="TPR-like_helical_dom_sf"/>
</dbReference>
<dbReference type="InterPro" id="IPR019734">
    <property type="entry name" value="TPR_rpt"/>
</dbReference>
<keyword evidence="7" id="KW-1185">Reference proteome</keyword>
<feature type="chain" id="PRO_5047425907" evidence="5">
    <location>
        <begin position="23"/>
        <end position="175"/>
    </location>
</feature>
<evidence type="ECO:0000256" key="4">
    <source>
        <dbReference type="SAM" id="MobiDB-lite"/>
    </source>
</evidence>
<keyword evidence="5" id="KW-0732">Signal</keyword>
<dbReference type="SUPFAM" id="SSF48452">
    <property type="entry name" value="TPR-like"/>
    <property type="match status" value="1"/>
</dbReference>
<reference evidence="6 7" key="1">
    <citation type="submission" date="2020-03" db="EMBL/GenBank/DDBJ databases">
        <title>Draft Genome Sequence of 2-Methylisoborneol Producing Pseudanabaena yagii Strain GIHE-NHR1 Isolated from North Han River in South Korea.</title>
        <authorList>
            <person name="Jeong J."/>
        </authorList>
    </citation>
    <scope>NUCLEOTIDE SEQUENCE [LARGE SCALE GENOMIC DNA]</scope>
    <source>
        <strain evidence="6 7">GIHE-NHR1</strain>
    </source>
</reference>
<feature type="compositionally biased region" description="Low complexity" evidence="4">
    <location>
        <begin position="36"/>
        <end position="47"/>
    </location>
</feature>
<keyword evidence="2 3" id="KW-0802">TPR repeat</keyword>
<dbReference type="PANTHER" id="PTHR44858">
    <property type="entry name" value="TETRATRICOPEPTIDE REPEAT PROTEIN 6"/>
    <property type="match status" value="1"/>
</dbReference>
<dbReference type="InterPro" id="IPR050498">
    <property type="entry name" value="Ycf3"/>
</dbReference>
<dbReference type="Gene3D" id="1.25.40.10">
    <property type="entry name" value="Tetratricopeptide repeat domain"/>
    <property type="match status" value="1"/>
</dbReference>
<evidence type="ECO:0000256" key="1">
    <source>
        <dbReference type="ARBA" id="ARBA00022737"/>
    </source>
</evidence>
<dbReference type="PANTHER" id="PTHR44858:SF1">
    <property type="entry name" value="UDP-N-ACETYLGLUCOSAMINE--PEPTIDE N-ACETYLGLUCOSAMINYLTRANSFERASE SPINDLY-RELATED"/>
    <property type="match status" value="1"/>
</dbReference>
<dbReference type="PROSITE" id="PS51257">
    <property type="entry name" value="PROKAR_LIPOPROTEIN"/>
    <property type="match status" value="1"/>
</dbReference>
<name>A0ABX1M2H0_9CYAN</name>
<dbReference type="SMART" id="SM00028">
    <property type="entry name" value="TPR"/>
    <property type="match status" value="3"/>
</dbReference>
<accession>A0ABX1M2H0</accession>
<feature type="repeat" description="TPR" evidence="3">
    <location>
        <begin position="53"/>
        <end position="86"/>
    </location>
</feature>
<feature type="region of interest" description="Disordered" evidence="4">
    <location>
        <begin position="36"/>
        <end position="63"/>
    </location>
</feature>
<feature type="signal peptide" evidence="5">
    <location>
        <begin position="1"/>
        <end position="22"/>
    </location>
</feature>
<organism evidence="6 7">
    <name type="scientific">Pseudanabaena yagii GIHE-NHR1</name>
    <dbReference type="NCBI Taxonomy" id="2722753"/>
    <lineage>
        <taxon>Bacteria</taxon>
        <taxon>Bacillati</taxon>
        <taxon>Cyanobacteriota</taxon>
        <taxon>Cyanophyceae</taxon>
        <taxon>Pseudanabaenales</taxon>
        <taxon>Pseudanabaenaceae</taxon>
        <taxon>Pseudanabaena</taxon>
        <taxon>Pseudanabaena yagii</taxon>
    </lineage>
</organism>
<gene>
    <name evidence="6" type="ORF">HC246_20345</name>
</gene>
<evidence type="ECO:0000256" key="3">
    <source>
        <dbReference type="PROSITE-ProRule" id="PRU00339"/>
    </source>
</evidence>
<evidence type="ECO:0000256" key="2">
    <source>
        <dbReference type="ARBA" id="ARBA00022803"/>
    </source>
</evidence>
<proteinExistence type="predicted"/>
<protein>
    <submittedName>
        <fullName evidence="6">Tetratricopeptide repeat protein</fullName>
    </submittedName>
</protein>
<sequence length="175" mass="18628">MNSLLKLRGLLLVSLIGSFLYACEAKVNVSGGTEVKTTAETSATTSKKPSEEAAKHYNSGVEKAKAGDSQGAIAEYKEAIRISPDFAQAYNNSGAEKAKLKDYKGAIADLNEAIHLTPEDGDPHYTRGLAKAQSEDLQGAKVDLEKAAELFKKSGLTEKANAATTVIEKIDKLPK</sequence>
<feature type="repeat" description="TPR" evidence="3">
    <location>
        <begin position="87"/>
        <end position="120"/>
    </location>
</feature>